<reference evidence="1 2" key="1">
    <citation type="submission" date="2016-06" db="EMBL/GenBank/DDBJ databases">
        <title>Domibacillus iocasae genome sequencing.</title>
        <authorList>
            <person name="Verma A."/>
            <person name="Pal Y."/>
            <person name="Ojha A.K."/>
            <person name="Krishnamurthi S."/>
        </authorList>
    </citation>
    <scope>NUCLEOTIDE SEQUENCE [LARGE SCALE GENOMIC DNA]</scope>
    <source>
        <strain evidence="1 2">DSM 29979</strain>
    </source>
</reference>
<proteinExistence type="predicted"/>
<gene>
    <name evidence="1" type="ORF">BA724_07885</name>
</gene>
<evidence type="ECO:0000313" key="2">
    <source>
        <dbReference type="Proteomes" id="UP000095658"/>
    </source>
</evidence>
<comment type="caution">
    <text evidence="1">The sequence shown here is derived from an EMBL/GenBank/DDBJ whole genome shotgun (WGS) entry which is preliminary data.</text>
</comment>
<dbReference type="Proteomes" id="UP000095658">
    <property type="component" value="Unassembled WGS sequence"/>
</dbReference>
<dbReference type="RefSeq" id="WP_069938807.1">
    <property type="nucleotide sequence ID" value="NZ_MAMP01000022.1"/>
</dbReference>
<dbReference type="AlphaFoldDB" id="A0A1E7DMB6"/>
<protein>
    <submittedName>
        <fullName evidence="1">Uncharacterized protein</fullName>
    </submittedName>
</protein>
<name>A0A1E7DMB6_9BACI</name>
<sequence length="95" mass="11191">MNAMEFHMDTFSADELTGGTELAEYICENYEPVSEGQEVNGIKRFIITVLNDDYELEAEEFDFIEEDMGSNREVWVCWKEYDGEVNEWWITGDDR</sequence>
<dbReference type="EMBL" id="MAMP01000022">
    <property type="protein sequence ID" value="OES44203.1"/>
    <property type="molecule type" value="Genomic_DNA"/>
</dbReference>
<accession>A0A1E7DMB6</accession>
<evidence type="ECO:0000313" key="1">
    <source>
        <dbReference type="EMBL" id="OES44203.1"/>
    </source>
</evidence>
<keyword evidence="2" id="KW-1185">Reference proteome</keyword>
<organism evidence="1 2">
    <name type="scientific">Domibacillus iocasae</name>
    <dbReference type="NCBI Taxonomy" id="1714016"/>
    <lineage>
        <taxon>Bacteria</taxon>
        <taxon>Bacillati</taxon>
        <taxon>Bacillota</taxon>
        <taxon>Bacilli</taxon>
        <taxon>Bacillales</taxon>
        <taxon>Bacillaceae</taxon>
        <taxon>Domibacillus</taxon>
    </lineage>
</organism>